<evidence type="ECO:0000256" key="1">
    <source>
        <dbReference type="SAM" id="MobiDB-lite"/>
    </source>
</evidence>
<dbReference type="PROSITE" id="PS51257">
    <property type="entry name" value="PROKAR_LIPOPROTEIN"/>
    <property type="match status" value="1"/>
</dbReference>
<dbReference type="RefSeq" id="WP_324277090.1">
    <property type="nucleotide sequence ID" value="NZ_CP141261.1"/>
</dbReference>
<feature type="region of interest" description="Disordered" evidence="1">
    <location>
        <begin position="131"/>
        <end position="151"/>
    </location>
</feature>
<protein>
    <submittedName>
        <fullName evidence="2">Uncharacterized protein</fullName>
    </submittedName>
</protein>
<name>A0ABZ1B4P5_9ACTN</name>
<gene>
    <name evidence="2" type="ORF">U6N30_09455</name>
</gene>
<evidence type="ECO:0000313" key="3">
    <source>
        <dbReference type="Proteomes" id="UP001324287"/>
    </source>
</evidence>
<evidence type="ECO:0000313" key="2">
    <source>
        <dbReference type="EMBL" id="WRL65772.1"/>
    </source>
</evidence>
<organism evidence="2 3">
    <name type="scientific">Blastococcus brunescens</name>
    <dbReference type="NCBI Taxonomy" id="1564165"/>
    <lineage>
        <taxon>Bacteria</taxon>
        <taxon>Bacillati</taxon>
        <taxon>Actinomycetota</taxon>
        <taxon>Actinomycetes</taxon>
        <taxon>Geodermatophilales</taxon>
        <taxon>Geodermatophilaceae</taxon>
        <taxon>Blastococcus</taxon>
    </lineage>
</organism>
<sequence>MTRPLVGATAPPAELSMFTAAALACCAECVATGSGVPCRVSSRISASRSSASRAAFSAATASKVPCAAASCACAAASASSATRASSSRSLTAARAARSARASRTSTASICSSTWVRSRPRCSRVAACWSTSVGLSASSRSATSPNLSSAPM</sequence>
<feature type="region of interest" description="Disordered" evidence="1">
    <location>
        <begin position="78"/>
        <end position="108"/>
    </location>
</feature>
<accession>A0ABZ1B4P5</accession>
<dbReference type="EMBL" id="CP141261">
    <property type="protein sequence ID" value="WRL65772.1"/>
    <property type="molecule type" value="Genomic_DNA"/>
</dbReference>
<proteinExistence type="predicted"/>
<dbReference type="Proteomes" id="UP001324287">
    <property type="component" value="Chromosome"/>
</dbReference>
<reference evidence="2 3" key="1">
    <citation type="submission" date="2023-12" db="EMBL/GenBank/DDBJ databases">
        <title>Blastococcus brunescens sp. nov., an actonobacterium isolated from sandstone collected in sahara desert.</title>
        <authorList>
            <person name="Gtari M."/>
            <person name="Ghodhbane F."/>
        </authorList>
    </citation>
    <scope>NUCLEOTIDE SEQUENCE [LARGE SCALE GENOMIC DNA]</scope>
    <source>
        <strain evidence="2 3">BMG 8361</strain>
    </source>
</reference>
<keyword evidence="3" id="KW-1185">Reference proteome</keyword>